<accession>A0A1E5QIR6</accession>
<comment type="catalytic activity">
    <reaction evidence="6">
        <text>2 a quinone + NADH + H(+) = 2 a 1,4-benzosemiquinone + NAD(+)</text>
        <dbReference type="Rhea" id="RHEA:65952"/>
        <dbReference type="ChEBI" id="CHEBI:15378"/>
        <dbReference type="ChEBI" id="CHEBI:57540"/>
        <dbReference type="ChEBI" id="CHEBI:57945"/>
        <dbReference type="ChEBI" id="CHEBI:132124"/>
        <dbReference type="ChEBI" id="CHEBI:134225"/>
    </reaction>
</comment>
<dbReference type="InterPro" id="IPR050104">
    <property type="entry name" value="FMN-dep_NADH:Q_OxRdtase_AzoR1"/>
</dbReference>
<dbReference type="InterPro" id="IPR029039">
    <property type="entry name" value="Flavoprotein-like_sf"/>
</dbReference>
<dbReference type="EMBL" id="MJGC01000066">
    <property type="protein sequence ID" value="OEJ74494.1"/>
    <property type="molecule type" value="Genomic_DNA"/>
</dbReference>
<feature type="binding site" evidence="6">
    <location>
        <position position="10"/>
    </location>
    <ligand>
        <name>FMN</name>
        <dbReference type="ChEBI" id="CHEBI:58210"/>
    </ligand>
</feature>
<dbReference type="GO" id="GO:0010181">
    <property type="term" value="F:FMN binding"/>
    <property type="evidence" value="ECO:0007669"/>
    <property type="project" value="UniProtKB-UniRule"/>
</dbReference>
<gene>
    <name evidence="6" type="primary">azoR</name>
    <name evidence="8" type="ORF">BH720_14835</name>
</gene>
<dbReference type="EC" id="1.7.1.17" evidence="6"/>
<comment type="cofactor">
    <cofactor evidence="6">
        <name>FMN</name>
        <dbReference type="ChEBI" id="CHEBI:58210"/>
    </cofactor>
    <text evidence="6">Binds 1 FMN per subunit.</text>
</comment>
<dbReference type="HAMAP" id="MF_01216">
    <property type="entry name" value="Azoreductase_type1"/>
    <property type="match status" value="1"/>
</dbReference>
<evidence type="ECO:0000313" key="8">
    <source>
        <dbReference type="EMBL" id="OEJ74494.1"/>
    </source>
</evidence>
<proteinExistence type="inferred from homology"/>
<dbReference type="Gene3D" id="3.40.50.360">
    <property type="match status" value="1"/>
</dbReference>
<dbReference type="OrthoDB" id="9805013at2"/>
<dbReference type="InterPro" id="IPR003680">
    <property type="entry name" value="Flavodoxin_fold"/>
</dbReference>
<dbReference type="GO" id="GO:0016652">
    <property type="term" value="F:oxidoreductase activity, acting on NAD(P)H as acceptor"/>
    <property type="evidence" value="ECO:0007669"/>
    <property type="project" value="UniProtKB-UniRule"/>
</dbReference>
<dbReference type="SUPFAM" id="SSF52218">
    <property type="entry name" value="Flavoproteins"/>
    <property type="match status" value="1"/>
</dbReference>
<keyword evidence="4 6" id="KW-0520">NAD</keyword>
<evidence type="ECO:0000256" key="5">
    <source>
        <dbReference type="ARBA" id="ARBA00048542"/>
    </source>
</evidence>
<dbReference type="PANTHER" id="PTHR43741:SF2">
    <property type="entry name" value="FMN-DEPENDENT NADH:QUINONE OXIDOREDUCTASE"/>
    <property type="match status" value="1"/>
</dbReference>
<feature type="binding site" evidence="6">
    <location>
        <begin position="16"/>
        <end position="18"/>
    </location>
    <ligand>
        <name>FMN</name>
        <dbReference type="ChEBI" id="CHEBI:58210"/>
    </ligand>
</feature>
<sequence length="210" mass="23745">MAHLLHIDASPRGERSHSRRMTREFVEQWQQHHPNDTIAYRDVGRNPIPHLDEDWIAAAFSPPEQHTPQLQKALRLSDQLVDEFLAADIYVIGVPMYNFSVPSGFKAYIDQIVRIGRTVDIESSDAGKVYKPLVLGKKMYIIEALGDSGLQPGGRYETMNHHDPYLITVFGFMGITDITFIHVENDEYGENTLAESIANARQKITELVAA</sequence>
<evidence type="ECO:0000256" key="1">
    <source>
        <dbReference type="ARBA" id="ARBA00022630"/>
    </source>
</evidence>
<keyword evidence="3 6" id="KW-0560">Oxidoreductase</keyword>
<name>A0A1E5QIR6_9CYAN</name>
<keyword evidence="2 6" id="KW-0288">FMN</keyword>
<comment type="function">
    <text evidence="6">Quinone reductase that provides resistance to thiol-specific stress caused by electrophilic quinones.</text>
</comment>
<dbReference type="PANTHER" id="PTHR43741">
    <property type="entry name" value="FMN-DEPENDENT NADH-AZOREDUCTASE 1"/>
    <property type="match status" value="1"/>
</dbReference>
<comment type="caution">
    <text evidence="6">Lacks conserved residue(s) required for the propagation of feature annotation.</text>
</comment>
<protein>
    <recommendedName>
        <fullName evidence="6">FMN dependent NADH:quinone oxidoreductase</fullName>
        <ecNumber evidence="6">1.6.5.-</ecNumber>
    </recommendedName>
    <alternativeName>
        <fullName evidence="6">Azo-dye reductase</fullName>
    </alternativeName>
    <alternativeName>
        <fullName evidence="6">FMN-dependent NADH-azo compound oxidoreductase</fullName>
    </alternativeName>
    <alternativeName>
        <fullName evidence="6">FMN-dependent NADH-azoreductase</fullName>
        <ecNumber evidence="6">1.7.1.17</ecNumber>
    </alternativeName>
</protein>
<dbReference type="AlphaFoldDB" id="A0A1E5QIR6"/>
<dbReference type="GO" id="GO:0016655">
    <property type="term" value="F:oxidoreductase activity, acting on NAD(P)H, quinone or similar compound as acceptor"/>
    <property type="evidence" value="ECO:0007669"/>
    <property type="project" value="InterPro"/>
</dbReference>
<dbReference type="EC" id="1.6.5.-" evidence="6"/>
<dbReference type="Pfam" id="PF02525">
    <property type="entry name" value="Flavodoxin_2"/>
    <property type="match status" value="1"/>
</dbReference>
<evidence type="ECO:0000256" key="4">
    <source>
        <dbReference type="ARBA" id="ARBA00023027"/>
    </source>
</evidence>
<evidence type="ECO:0000256" key="2">
    <source>
        <dbReference type="ARBA" id="ARBA00022643"/>
    </source>
</evidence>
<dbReference type="GO" id="GO:0009055">
    <property type="term" value="F:electron transfer activity"/>
    <property type="evidence" value="ECO:0007669"/>
    <property type="project" value="UniProtKB-UniRule"/>
</dbReference>
<evidence type="ECO:0000259" key="7">
    <source>
        <dbReference type="Pfam" id="PF02525"/>
    </source>
</evidence>
<dbReference type="InterPro" id="IPR023048">
    <property type="entry name" value="NADH:quinone_OxRdtase_FMN_depd"/>
</dbReference>
<dbReference type="RefSeq" id="WP_069967992.1">
    <property type="nucleotide sequence ID" value="NZ_CM124774.1"/>
</dbReference>
<comment type="similarity">
    <text evidence="6">Belongs to the azoreductase type 1 family.</text>
</comment>
<reference evidence="8" key="1">
    <citation type="submission" date="2016-09" db="EMBL/GenBank/DDBJ databases">
        <title>Draft genome of thermotolerant cyanobacterium Desertifilum sp. strain IPPAS B-1220.</title>
        <authorList>
            <person name="Sinetova M.A."/>
            <person name="Bolakhan K."/>
            <person name="Zayadan B.K."/>
            <person name="Mironov K.S."/>
            <person name="Ustinova V."/>
            <person name="Kupriyanova E.V."/>
            <person name="Sidorov R.A."/>
            <person name="Skrypnik A.N."/>
            <person name="Gogoleva N.E."/>
            <person name="Gogolev Y.V."/>
            <person name="Los D.A."/>
        </authorList>
    </citation>
    <scope>NUCLEOTIDE SEQUENCE [LARGE SCALE GENOMIC DNA]</scope>
    <source>
        <strain evidence="8">IPPAS B-1220</strain>
    </source>
</reference>
<evidence type="ECO:0000256" key="3">
    <source>
        <dbReference type="ARBA" id="ARBA00023002"/>
    </source>
</evidence>
<comment type="caution">
    <text evidence="8">The sequence shown here is derived from an EMBL/GenBank/DDBJ whole genome shotgun (WGS) entry which is preliminary data.</text>
</comment>
<feature type="binding site" evidence="6">
    <location>
        <begin position="96"/>
        <end position="99"/>
    </location>
    <ligand>
        <name>FMN</name>
        <dbReference type="ChEBI" id="CHEBI:58210"/>
    </ligand>
</feature>
<comment type="function">
    <text evidence="6">Also exhibits azoreductase activity. Catalyzes the reductive cleavage of the azo bond in aromatic azo compounds to the corresponding amines.</text>
</comment>
<evidence type="ECO:0000256" key="6">
    <source>
        <dbReference type="HAMAP-Rule" id="MF_01216"/>
    </source>
</evidence>
<dbReference type="STRING" id="1781255.BH720_14835"/>
<comment type="catalytic activity">
    <reaction evidence="5">
        <text>N,N-dimethyl-1,4-phenylenediamine + anthranilate + 2 NAD(+) = 2-(4-dimethylaminophenyl)diazenylbenzoate + 2 NADH + 2 H(+)</text>
        <dbReference type="Rhea" id="RHEA:55872"/>
        <dbReference type="ChEBI" id="CHEBI:15378"/>
        <dbReference type="ChEBI" id="CHEBI:15783"/>
        <dbReference type="ChEBI" id="CHEBI:16567"/>
        <dbReference type="ChEBI" id="CHEBI:57540"/>
        <dbReference type="ChEBI" id="CHEBI:57945"/>
        <dbReference type="ChEBI" id="CHEBI:71579"/>
        <dbReference type="EC" id="1.7.1.17"/>
    </reaction>
    <physiologicalReaction direction="right-to-left" evidence="5">
        <dbReference type="Rhea" id="RHEA:55874"/>
    </physiologicalReaction>
</comment>
<keyword evidence="1 6" id="KW-0285">Flavoprotein</keyword>
<feature type="domain" description="Flavodoxin-like fold" evidence="7">
    <location>
        <begin position="3"/>
        <end position="206"/>
    </location>
</feature>
<organism evidence="8">
    <name type="scientific">Desertifilum tharense IPPAS B-1220</name>
    <dbReference type="NCBI Taxonomy" id="1781255"/>
    <lineage>
        <taxon>Bacteria</taxon>
        <taxon>Bacillati</taxon>
        <taxon>Cyanobacteriota</taxon>
        <taxon>Cyanophyceae</taxon>
        <taxon>Desertifilales</taxon>
        <taxon>Desertifilaceae</taxon>
        <taxon>Desertifilum</taxon>
    </lineage>
</organism>
<comment type="subunit">
    <text evidence="6">Homodimer.</text>
</comment>